<organism evidence="3 4">
    <name type="scientific">Saprolegnia diclina (strain VS20)</name>
    <dbReference type="NCBI Taxonomy" id="1156394"/>
    <lineage>
        <taxon>Eukaryota</taxon>
        <taxon>Sar</taxon>
        <taxon>Stramenopiles</taxon>
        <taxon>Oomycota</taxon>
        <taxon>Saprolegniomycetes</taxon>
        <taxon>Saprolegniales</taxon>
        <taxon>Saprolegniaceae</taxon>
        <taxon>Saprolegnia</taxon>
    </lineage>
</organism>
<protein>
    <submittedName>
        <fullName evidence="3">Uncharacterized protein</fullName>
    </submittedName>
</protein>
<feature type="compositionally biased region" description="Polar residues" evidence="2">
    <location>
        <begin position="1"/>
        <end position="11"/>
    </location>
</feature>
<feature type="region of interest" description="Disordered" evidence="2">
    <location>
        <begin position="145"/>
        <end position="180"/>
    </location>
</feature>
<dbReference type="OMA" id="RSWREME"/>
<evidence type="ECO:0000313" key="3">
    <source>
        <dbReference type="EMBL" id="EQC37874.1"/>
    </source>
</evidence>
<dbReference type="Proteomes" id="UP000030762">
    <property type="component" value="Unassembled WGS sequence"/>
</dbReference>
<dbReference type="AlphaFoldDB" id="T0QIP7"/>
<evidence type="ECO:0000256" key="2">
    <source>
        <dbReference type="SAM" id="MobiDB-lite"/>
    </source>
</evidence>
<reference evidence="3 4" key="1">
    <citation type="submission" date="2012-04" db="EMBL/GenBank/DDBJ databases">
        <title>The Genome Sequence of Saprolegnia declina VS20.</title>
        <authorList>
            <consortium name="The Broad Institute Genome Sequencing Platform"/>
            <person name="Russ C."/>
            <person name="Nusbaum C."/>
            <person name="Tyler B."/>
            <person name="van West P."/>
            <person name="Dieguez-Uribeondo J."/>
            <person name="de Bruijn I."/>
            <person name="Tripathy S."/>
            <person name="Jiang R."/>
            <person name="Young S.K."/>
            <person name="Zeng Q."/>
            <person name="Gargeya S."/>
            <person name="Fitzgerald M."/>
            <person name="Haas B."/>
            <person name="Abouelleil A."/>
            <person name="Alvarado L."/>
            <person name="Arachchi H.M."/>
            <person name="Berlin A."/>
            <person name="Chapman S.B."/>
            <person name="Goldberg J."/>
            <person name="Griggs A."/>
            <person name="Gujja S."/>
            <person name="Hansen M."/>
            <person name="Howarth C."/>
            <person name="Imamovic A."/>
            <person name="Larimer J."/>
            <person name="McCowen C."/>
            <person name="Montmayeur A."/>
            <person name="Murphy C."/>
            <person name="Neiman D."/>
            <person name="Pearson M."/>
            <person name="Priest M."/>
            <person name="Roberts A."/>
            <person name="Saif S."/>
            <person name="Shea T."/>
            <person name="Sisk P."/>
            <person name="Sykes S."/>
            <person name="Wortman J."/>
            <person name="Nusbaum C."/>
            <person name="Birren B."/>
        </authorList>
    </citation>
    <scope>NUCLEOTIDE SEQUENCE [LARGE SCALE GENOMIC DNA]</scope>
    <source>
        <strain evidence="3 4">VS20</strain>
    </source>
</reference>
<dbReference type="EMBL" id="JH767143">
    <property type="protein sequence ID" value="EQC37874.1"/>
    <property type="molecule type" value="Genomic_DNA"/>
</dbReference>
<proteinExistence type="predicted"/>
<keyword evidence="4" id="KW-1185">Reference proteome</keyword>
<name>T0QIP7_SAPDV</name>
<dbReference type="GeneID" id="19945622"/>
<feature type="coiled-coil region" evidence="1">
    <location>
        <begin position="186"/>
        <end position="213"/>
    </location>
</feature>
<sequence>MLKRTLPTSTPAEYPSKIQILYPRPDQSGPRDAADDAKPFGAYYSPHLPPSLPPQRAHYGEWPKPQWEPSMEHSESGKPMLYPRSHDDQSALQHNTPQQQHLHPPQQQQHQHQHAHLQHHANAGPAMKRSWREMEEHFVWQRETKRREDEFDDAPILAASTPPPEPVSSPTSSDVLEKDDEKLLSKASAGKKRNRMKDEIDTLRKEIFAMTKQIDTLKAHHTGKHAPRGKVLWADIAKQQEAELGRVVHENQQLRQTLEEHLGIAQDYLDSILPKQPPTKDVSALPVIMCL</sequence>
<dbReference type="InParanoid" id="T0QIP7"/>
<dbReference type="VEuPathDB" id="FungiDB:SDRG_04895"/>
<dbReference type="RefSeq" id="XP_008608807.1">
    <property type="nucleotide sequence ID" value="XM_008610585.1"/>
</dbReference>
<dbReference type="OrthoDB" id="76044at2759"/>
<keyword evidence="1" id="KW-0175">Coiled coil</keyword>
<feature type="region of interest" description="Disordered" evidence="2">
    <location>
        <begin position="1"/>
        <end position="124"/>
    </location>
</feature>
<accession>T0QIP7</accession>
<feature type="compositionally biased region" description="Low complexity" evidence="2">
    <location>
        <begin position="92"/>
        <end position="110"/>
    </location>
</feature>
<evidence type="ECO:0000256" key="1">
    <source>
        <dbReference type="SAM" id="Coils"/>
    </source>
</evidence>
<gene>
    <name evidence="3" type="ORF">SDRG_04895</name>
</gene>
<evidence type="ECO:0000313" key="4">
    <source>
        <dbReference type="Proteomes" id="UP000030762"/>
    </source>
</evidence>